<evidence type="ECO:0000256" key="1">
    <source>
        <dbReference type="SAM" id="MobiDB-lite"/>
    </source>
</evidence>
<proteinExistence type="predicted"/>
<dbReference type="Proteomes" id="UP001519460">
    <property type="component" value="Unassembled WGS sequence"/>
</dbReference>
<evidence type="ECO:0000313" key="2">
    <source>
        <dbReference type="EMBL" id="KAK7443152.1"/>
    </source>
</evidence>
<feature type="non-terminal residue" evidence="2">
    <location>
        <position position="86"/>
    </location>
</feature>
<dbReference type="AlphaFoldDB" id="A0ABD0IZZ1"/>
<sequence length="86" mass="9985">RLGDAPLHPRASNAASDNPDRRTSQQQQRYKSAWQRNGREDDQWFQNNPYYTLAELPADDWHEDQDDPSLRPVSDDDDDRMSVGTP</sequence>
<feature type="compositionally biased region" description="Acidic residues" evidence="1">
    <location>
        <begin position="57"/>
        <end position="67"/>
    </location>
</feature>
<dbReference type="EMBL" id="JACVVK020000823">
    <property type="protein sequence ID" value="KAK7443152.1"/>
    <property type="molecule type" value="Genomic_DNA"/>
</dbReference>
<accession>A0ABD0IZZ1</accession>
<name>A0ABD0IZZ1_9CAEN</name>
<organism evidence="2 3">
    <name type="scientific">Batillaria attramentaria</name>
    <dbReference type="NCBI Taxonomy" id="370345"/>
    <lineage>
        <taxon>Eukaryota</taxon>
        <taxon>Metazoa</taxon>
        <taxon>Spiralia</taxon>
        <taxon>Lophotrochozoa</taxon>
        <taxon>Mollusca</taxon>
        <taxon>Gastropoda</taxon>
        <taxon>Caenogastropoda</taxon>
        <taxon>Sorbeoconcha</taxon>
        <taxon>Cerithioidea</taxon>
        <taxon>Batillariidae</taxon>
        <taxon>Batillaria</taxon>
    </lineage>
</organism>
<keyword evidence="3" id="KW-1185">Reference proteome</keyword>
<evidence type="ECO:0000313" key="3">
    <source>
        <dbReference type="Proteomes" id="UP001519460"/>
    </source>
</evidence>
<protein>
    <submittedName>
        <fullName evidence="2">Uncharacterized protein</fullName>
    </submittedName>
</protein>
<feature type="non-terminal residue" evidence="2">
    <location>
        <position position="1"/>
    </location>
</feature>
<reference evidence="2 3" key="1">
    <citation type="journal article" date="2023" name="Sci. Data">
        <title>Genome assembly of the Korean intertidal mud-creeper Batillaria attramentaria.</title>
        <authorList>
            <person name="Patra A.K."/>
            <person name="Ho P.T."/>
            <person name="Jun S."/>
            <person name="Lee S.J."/>
            <person name="Kim Y."/>
            <person name="Won Y.J."/>
        </authorList>
    </citation>
    <scope>NUCLEOTIDE SEQUENCE [LARGE SCALE GENOMIC DNA]</scope>
    <source>
        <strain evidence="2">Wonlab-2016</strain>
    </source>
</reference>
<feature type="region of interest" description="Disordered" evidence="1">
    <location>
        <begin position="1"/>
        <end position="86"/>
    </location>
</feature>
<gene>
    <name evidence="2" type="ORF">BaRGS_00040479</name>
</gene>
<comment type="caution">
    <text evidence="2">The sequence shown here is derived from an EMBL/GenBank/DDBJ whole genome shotgun (WGS) entry which is preliminary data.</text>
</comment>